<gene>
    <name evidence="2" type="ORF">HGB48_00765</name>
</gene>
<protein>
    <submittedName>
        <fullName evidence="2">Uncharacterized protein</fullName>
    </submittedName>
</protein>
<dbReference type="Proteomes" id="UP000579250">
    <property type="component" value="Unassembled WGS sequence"/>
</dbReference>
<evidence type="ECO:0000256" key="1">
    <source>
        <dbReference type="SAM" id="Phobius"/>
    </source>
</evidence>
<keyword evidence="3" id="KW-1185">Reference proteome</keyword>
<feature type="transmembrane region" description="Helical" evidence="1">
    <location>
        <begin position="36"/>
        <end position="57"/>
    </location>
</feature>
<dbReference type="RefSeq" id="WP_157438150.1">
    <property type="nucleotide sequence ID" value="NZ_JAAXPI010000001.1"/>
</dbReference>
<keyword evidence="1" id="KW-0472">Membrane</keyword>
<name>A0A846YUV6_9ACTN</name>
<keyword evidence="1" id="KW-0812">Transmembrane</keyword>
<proteinExistence type="predicted"/>
<accession>A0A846YUV6</accession>
<evidence type="ECO:0000313" key="2">
    <source>
        <dbReference type="EMBL" id="NKZ02298.1"/>
    </source>
</evidence>
<dbReference type="AlphaFoldDB" id="A0A846YUV6"/>
<organism evidence="2 3">
    <name type="scientific">Actinomadura latina</name>
    <dbReference type="NCBI Taxonomy" id="163603"/>
    <lineage>
        <taxon>Bacteria</taxon>
        <taxon>Bacillati</taxon>
        <taxon>Actinomycetota</taxon>
        <taxon>Actinomycetes</taxon>
        <taxon>Streptosporangiales</taxon>
        <taxon>Thermomonosporaceae</taxon>
        <taxon>Actinomadura</taxon>
    </lineage>
</organism>
<comment type="caution">
    <text evidence="2">The sequence shown here is derived from an EMBL/GenBank/DDBJ whole genome shotgun (WGS) entry which is preliminary data.</text>
</comment>
<sequence length="299" mass="32095">MTDRMLEDAFTTIADRAEPVDDLAERALRTVARRRIRAVTGAAALVLAVTVPVSIVVADGHSEPPVLGPQGEAARHGTGLPENTPEERALVRACLRNGSPVGSMGEKRADTGRPSDFRLLTAMRVPGGRLAEVGSLRGYVFCATKGKESTEPPQFHAWPGKSRGGLFGFDMPLRVDGIRQVQAPSRWDDLNAVVVGRAKPRVAKVKVIWDGGRTGRAAVHNGFFIAQTAARMMPDHDATGPMSEGAMSSPTIRVLSVTGYDAEGKVVHTWRPKVKSEQAGFVPEDCTDGVTRPRPTLCD</sequence>
<dbReference type="EMBL" id="JAAXPI010000001">
    <property type="protein sequence ID" value="NKZ02298.1"/>
    <property type="molecule type" value="Genomic_DNA"/>
</dbReference>
<keyword evidence="1" id="KW-1133">Transmembrane helix</keyword>
<evidence type="ECO:0000313" key="3">
    <source>
        <dbReference type="Proteomes" id="UP000579250"/>
    </source>
</evidence>
<reference evidence="2 3" key="1">
    <citation type="submission" date="2020-04" db="EMBL/GenBank/DDBJ databases">
        <title>MicrobeNet Type strains.</title>
        <authorList>
            <person name="Nicholson A.C."/>
        </authorList>
    </citation>
    <scope>NUCLEOTIDE SEQUENCE [LARGE SCALE GENOMIC DNA]</scope>
    <source>
        <strain evidence="2 3">ATCC BAA-277</strain>
    </source>
</reference>